<dbReference type="NCBIfam" id="TIGR03784">
    <property type="entry name" value="marine_sortase"/>
    <property type="match status" value="1"/>
</dbReference>
<accession>A0ABU2ZVB9</accession>
<dbReference type="Pfam" id="PF04203">
    <property type="entry name" value="Sortase"/>
    <property type="match status" value="1"/>
</dbReference>
<dbReference type="SUPFAM" id="SSF63817">
    <property type="entry name" value="Sortase"/>
    <property type="match status" value="1"/>
</dbReference>
<dbReference type="EC" id="3.4.22.-" evidence="2"/>
<dbReference type="InterPro" id="IPR022445">
    <property type="entry name" value="Sortase_proteobact_type"/>
</dbReference>
<proteinExistence type="predicted"/>
<reference evidence="2 3" key="1">
    <citation type="submission" date="2023-09" db="EMBL/GenBank/DDBJ databases">
        <authorList>
            <person name="Rey-Velasco X."/>
        </authorList>
    </citation>
    <scope>NUCLEOTIDE SEQUENCE [LARGE SCALE GENOMIC DNA]</scope>
    <source>
        <strain evidence="2 3">P117</strain>
    </source>
</reference>
<evidence type="ECO:0000256" key="1">
    <source>
        <dbReference type="ARBA" id="ARBA00022801"/>
    </source>
</evidence>
<gene>
    <name evidence="2" type="ORF">RM552_17200</name>
</gene>
<sequence length="189" mass="20990">MKAQGILILTIGCCLIINASYIQIKASVAQMLIAGAFREQLYTGQPVKPWPWADTKVIAKLSTSISNNTHKSYVLQDASMRNLAFGPAYMVNTGELASTANFGNSVIVGHRDTHFAYLEHLTINDEITVSDYNGETRYKVIQVEVVDESDVSVLEQTEQKILTLITCYPFDDISPDPTERYVVRAIKIA</sequence>
<dbReference type="RefSeq" id="WP_311370120.1">
    <property type="nucleotide sequence ID" value="NZ_JAVRHX010000008.1"/>
</dbReference>
<dbReference type="InterPro" id="IPR041999">
    <property type="entry name" value="Sortase_D_1"/>
</dbReference>
<dbReference type="InterPro" id="IPR023365">
    <property type="entry name" value="Sortase_dom-sf"/>
</dbReference>
<keyword evidence="1 2" id="KW-0378">Hydrolase</keyword>
<evidence type="ECO:0000313" key="3">
    <source>
        <dbReference type="Proteomes" id="UP001253545"/>
    </source>
</evidence>
<evidence type="ECO:0000313" key="2">
    <source>
        <dbReference type="EMBL" id="MDT0596597.1"/>
    </source>
</evidence>
<dbReference type="Gene3D" id="2.40.260.10">
    <property type="entry name" value="Sortase"/>
    <property type="match status" value="1"/>
</dbReference>
<keyword evidence="3" id="KW-1185">Reference proteome</keyword>
<dbReference type="GO" id="GO:0016787">
    <property type="term" value="F:hydrolase activity"/>
    <property type="evidence" value="ECO:0007669"/>
    <property type="project" value="UniProtKB-KW"/>
</dbReference>
<name>A0ABU2ZVB9_9ALTE</name>
<dbReference type="EMBL" id="JAVRHX010000008">
    <property type="protein sequence ID" value="MDT0596597.1"/>
    <property type="molecule type" value="Genomic_DNA"/>
</dbReference>
<dbReference type="NCBIfam" id="TIGR01076">
    <property type="entry name" value="sortase_fam"/>
    <property type="match status" value="1"/>
</dbReference>
<organism evidence="2 3">
    <name type="scientific">Glaciecola petra</name>
    <dbReference type="NCBI Taxonomy" id="3075602"/>
    <lineage>
        <taxon>Bacteria</taxon>
        <taxon>Pseudomonadati</taxon>
        <taxon>Pseudomonadota</taxon>
        <taxon>Gammaproteobacteria</taxon>
        <taxon>Alteromonadales</taxon>
        <taxon>Alteromonadaceae</taxon>
        <taxon>Glaciecola</taxon>
    </lineage>
</organism>
<dbReference type="Proteomes" id="UP001253545">
    <property type="component" value="Unassembled WGS sequence"/>
</dbReference>
<dbReference type="CDD" id="cd05828">
    <property type="entry name" value="Sortase_D_1"/>
    <property type="match status" value="1"/>
</dbReference>
<protein>
    <submittedName>
        <fullName evidence="2">Class GN sortase</fullName>
        <ecNumber evidence="2">3.4.22.-</ecNumber>
    </submittedName>
</protein>
<dbReference type="InterPro" id="IPR005754">
    <property type="entry name" value="Sortase"/>
</dbReference>
<comment type="caution">
    <text evidence="2">The sequence shown here is derived from an EMBL/GenBank/DDBJ whole genome shotgun (WGS) entry which is preliminary data.</text>
</comment>